<dbReference type="SUPFAM" id="SSF46785">
    <property type="entry name" value="Winged helix' DNA-binding domain"/>
    <property type="match status" value="1"/>
</dbReference>
<protein>
    <submittedName>
        <fullName evidence="4">YafY family protein</fullName>
    </submittedName>
</protein>
<dbReference type="InterPro" id="IPR036390">
    <property type="entry name" value="WH_DNA-bd_sf"/>
</dbReference>
<dbReference type="PIRSF" id="PIRSF016838">
    <property type="entry name" value="PafC"/>
    <property type="match status" value="1"/>
</dbReference>
<evidence type="ECO:0000256" key="2">
    <source>
        <dbReference type="ARBA" id="ARBA00023163"/>
    </source>
</evidence>
<feature type="domain" description="HTH deoR-type" evidence="3">
    <location>
        <begin position="2"/>
        <end position="57"/>
    </location>
</feature>
<evidence type="ECO:0000259" key="3">
    <source>
        <dbReference type="PROSITE" id="PS51000"/>
    </source>
</evidence>
<evidence type="ECO:0000313" key="4">
    <source>
        <dbReference type="EMBL" id="GAA2046966.1"/>
    </source>
</evidence>
<dbReference type="Pfam" id="PF08279">
    <property type="entry name" value="HTH_11"/>
    <property type="match status" value="1"/>
</dbReference>
<dbReference type="PROSITE" id="PS51000">
    <property type="entry name" value="HTH_DEOR_2"/>
    <property type="match status" value="1"/>
</dbReference>
<dbReference type="InterPro" id="IPR001034">
    <property type="entry name" value="DeoR_HTH"/>
</dbReference>
<accession>A0ABP5GQ12</accession>
<dbReference type="PROSITE" id="PS52050">
    <property type="entry name" value="WYL"/>
    <property type="match status" value="1"/>
</dbReference>
<dbReference type="InterPro" id="IPR028349">
    <property type="entry name" value="PafC-like"/>
</dbReference>
<dbReference type="EMBL" id="BAAAQN010000042">
    <property type="protein sequence ID" value="GAA2046966.1"/>
    <property type="molecule type" value="Genomic_DNA"/>
</dbReference>
<organism evidence="4 5">
    <name type="scientific">Catenulispora yoronensis</name>
    <dbReference type="NCBI Taxonomy" id="450799"/>
    <lineage>
        <taxon>Bacteria</taxon>
        <taxon>Bacillati</taxon>
        <taxon>Actinomycetota</taxon>
        <taxon>Actinomycetes</taxon>
        <taxon>Catenulisporales</taxon>
        <taxon>Catenulisporaceae</taxon>
        <taxon>Catenulispora</taxon>
    </lineage>
</organism>
<dbReference type="InterPro" id="IPR013196">
    <property type="entry name" value="HTH_11"/>
</dbReference>
<dbReference type="InterPro" id="IPR026881">
    <property type="entry name" value="WYL_dom"/>
</dbReference>
<evidence type="ECO:0000256" key="1">
    <source>
        <dbReference type="ARBA" id="ARBA00023015"/>
    </source>
</evidence>
<dbReference type="RefSeq" id="WP_344668991.1">
    <property type="nucleotide sequence ID" value="NZ_BAAAQN010000042.1"/>
</dbReference>
<comment type="caution">
    <text evidence="4">The sequence shown here is derived from an EMBL/GenBank/DDBJ whole genome shotgun (WGS) entry which is preliminary data.</text>
</comment>
<reference evidence="5" key="1">
    <citation type="journal article" date="2019" name="Int. J. Syst. Evol. Microbiol.">
        <title>The Global Catalogue of Microorganisms (GCM) 10K type strain sequencing project: providing services to taxonomists for standard genome sequencing and annotation.</title>
        <authorList>
            <consortium name="The Broad Institute Genomics Platform"/>
            <consortium name="The Broad Institute Genome Sequencing Center for Infectious Disease"/>
            <person name="Wu L."/>
            <person name="Ma J."/>
        </authorList>
    </citation>
    <scope>NUCLEOTIDE SEQUENCE [LARGE SCALE GENOMIC DNA]</scope>
    <source>
        <strain evidence="5">JCM 16014</strain>
    </source>
</reference>
<dbReference type="InterPro" id="IPR057727">
    <property type="entry name" value="WCX_dom"/>
</dbReference>
<proteinExistence type="predicted"/>
<sequence>MRASRLVSVLLLLQTRGRMTARQLADELEVSVRTIYRDVESLHEAGIPLYGDAGPAGGYQLLDGYRTRLTGLSADEAEAMFLAALPGPAAELGLGSVMAAAQLKVKASMPAELADRSGRIQQRFLLDAPGWYDDGDTSPYLPAVADAVWNQRRIRVLYRRWTAPTEVERTLAPYGIVLKTGKWYAVAESAGRVNTYRVNQILELTPLDGDAGRFDRPGDFDLPDYWSRQIAEFRTRLVQGEALIRLSPTGRRRLEEIMASDVVNAVNSTAEDDCEREGWVKATVPIESLTHAEGEFLKLGAGVEVLAPTALRERIAETAAGLARIYTGTQAVSASG</sequence>
<dbReference type="Gene3D" id="1.10.10.10">
    <property type="entry name" value="Winged helix-like DNA-binding domain superfamily/Winged helix DNA-binding domain"/>
    <property type="match status" value="1"/>
</dbReference>
<keyword evidence="1" id="KW-0805">Transcription regulation</keyword>
<dbReference type="PANTHER" id="PTHR34580:SF1">
    <property type="entry name" value="PROTEIN PAFC"/>
    <property type="match status" value="1"/>
</dbReference>
<keyword evidence="5" id="KW-1185">Reference proteome</keyword>
<evidence type="ECO:0000313" key="5">
    <source>
        <dbReference type="Proteomes" id="UP001500751"/>
    </source>
</evidence>
<dbReference type="Pfam" id="PF13280">
    <property type="entry name" value="WYL"/>
    <property type="match status" value="1"/>
</dbReference>
<dbReference type="InterPro" id="IPR051534">
    <property type="entry name" value="CBASS_pafABC_assoc_protein"/>
</dbReference>
<keyword evidence="2" id="KW-0804">Transcription</keyword>
<dbReference type="InterPro" id="IPR036388">
    <property type="entry name" value="WH-like_DNA-bd_sf"/>
</dbReference>
<dbReference type="PANTHER" id="PTHR34580">
    <property type="match status" value="1"/>
</dbReference>
<dbReference type="Pfam" id="PF25583">
    <property type="entry name" value="WCX"/>
    <property type="match status" value="1"/>
</dbReference>
<name>A0ABP5GQ12_9ACTN</name>
<gene>
    <name evidence="4" type="ORF">GCM10009839_59560</name>
</gene>
<dbReference type="Proteomes" id="UP001500751">
    <property type="component" value="Unassembled WGS sequence"/>
</dbReference>